<name>A0A660KWA0_9ACTN</name>
<accession>A0A660KWA0</accession>
<keyword evidence="4" id="KW-1185">Reference proteome</keyword>
<keyword evidence="2" id="KW-1133">Transmembrane helix</keyword>
<feature type="region of interest" description="Disordered" evidence="1">
    <location>
        <begin position="95"/>
        <end position="135"/>
    </location>
</feature>
<comment type="caution">
    <text evidence="3">The sequence shown here is derived from an EMBL/GenBank/DDBJ whole genome shotgun (WGS) entry which is preliminary data.</text>
</comment>
<evidence type="ECO:0000256" key="2">
    <source>
        <dbReference type="SAM" id="Phobius"/>
    </source>
</evidence>
<keyword evidence="2" id="KW-0472">Membrane</keyword>
<keyword evidence="2" id="KW-0812">Transmembrane</keyword>
<gene>
    <name evidence="3" type="ORF">C8N24_4019</name>
</gene>
<feature type="region of interest" description="Disordered" evidence="1">
    <location>
        <begin position="20"/>
        <end position="55"/>
    </location>
</feature>
<evidence type="ECO:0000313" key="3">
    <source>
        <dbReference type="EMBL" id="RKQ86011.1"/>
    </source>
</evidence>
<dbReference type="Proteomes" id="UP000278962">
    <property type="component" value="Unassembled WGS sequence"/>
</dbReference>
<dbReference type="AlphaFoldDB" id="A0A660KWA0"/>
<protein>
    <submittedName>
        <fullName evidence="3">Uncharacterized protein</fullName>
    </submittedName>
</protein>
<dbReference type="RefSeq" id="WP_121253398.1">
    <property type="nucleotide sequence ID" value="NZ_RBIL01000002.1"/>
</dbReference>
<evidence type="ECO:0000313" key="4">
    <source>
        <dbReference type="Proteomes" id="UP000278962"/>
    </source>
</evidence>
<organism evidence="3 4">
    <name type="scientific">Solirubrobacter pauli</name>
    <dbReference type="NCBI Taxonomy" id="166793"/>
    <lineage>
        <taxon>Bacteria</taxon>
        <taxon>Bacillati</taxon>
        <taxon>Actinomycetota</taxon>
        <taxon>Thermoleophilia</taxon>
        <taxon>Solirubrobacterales</taxon>
        <taxon>Solirubrobacteraceae</taxon>
        <taxon>Solirubrobacter</taxon>
    </lineage>
</organism>
<proteinExistence type="predicted"/>
<feature type="region of interest" description="Disordered" evidence="1">
    <location>
        <begin position="413"/>
        <end position="432"/>
    </location>
</feature>
<evidence type="ECO:0000256" key="1">
    <source>
        <dbReference type="SAM" id="MobiDB-lite"/>
    </source>
</evidence>
<sequence length="803" mass="84144">MTPPRPRILDDLGAELVRAARAEEAATRARQTRGDRPARSGRRTRGDGAAGPARGGWLTRAPRAVLLAFGAALLLAAGAVAAGLVIGRGDPIPPAPPGQVPAELAPVPGTARLNGLDVPDPDDGPPWDVRTSRSTTGATCATVGQVLDGELGLVGLDRRFRALPAGAADTCSTPQRSGATLAGARAFRGGGRLSAITVVNGVAAPSVRRAVVVAGGRTQPLELGPDHAFLAIFRGQPEQLRPRVVLTEANGRATTLRFADTGEYLAPDPSGGAPWTVTRETRRALPGLRCVQAQRQRGPDSPTPLPSGAGLVNVAAPSVPLRCGAEDRAFLDVRRFVPRNQTHGETSWWGFNASRTVAWGATPNADADVRLLAPGPPRRIAVDPRTQAFVVVLDGRVDPREVRLTVDGQPLTPMAGVTGRRGNTLAPAPATPPAWRSVDSIVKRFGIPDPFVADRSSVRIARQAPDPAGGAPWALRSWNARVNAKVSAGERALRCFQVGHPAPGGGLVLPGLDGRDRALSFQGEMYCNAPDWLEKHAAGASVRVEVDDPSSADPKPVRAVVAGLLGKGVRSAELLGAGAPRPLELGPDGTFLLVLPGDQAPDSVRVRQTRSDGKVRTTRTFALAESCRLQPGRNVRVADPDGGPSWTYGESTVDRSHCTFTGRVIADRLASISATDGMIMFGPSSFTSAPPGGGSRRLPRRPRLTLSVAGPGNEPPRTDAADAPLAPQIARRTQPGRTIVTGSAPPDVTAVTIRTPRDVRTVKPVAGLFMAVYDGAFYTGEIVVTGRRADGSTVTERQPATYR</sequence>
<feature type="transmembrane region" description="Helical" evidence="2">
    <location>
        <begin position="64"/>
        <end position="86"/>
    </location>
</feature>
<reference evidence="3 4" key="1">
    <citation type="submission" date="2018-10" db="EMBL/GenBank/DDBJ databases">
        <title>Genomic Encyclopedia of Archaeal and Bacterial Type Strains, Phase II (KMG-II): from individual species to whole genera.</title>
        <authorList>
            <person name="Goeker M."/>
        </authorList>
    </citation>
    <scope>NUCLEOTIDE SEQUENCE [LARGE SCALE GENOMIC DNA]</scope>
    <source>
        <strain evidence="3 4">DSM 14954</strain>
    </source>
</reference>
<dbReference type="EMBL" id="RBIL01000002">
    <property type="protein sequence ID" value="RKQ86011.1"/>
    <property type="molecule type" value="Genomic_DNA"/>
</dbReference>
<feature type="compositionally biased region" description="Basic and acidic residues" evidence="1">
    <location>
        <begin position="20"/>
        <end position="38"/>
    </location>
</feature>